<name>A0A1E3QHW9_9ASCO</name>
<dbReference type="PANTHER" id="PTHR10012:SF3">
    <property type="entry name" value="SERINE_THREONINE-PROTEIN PHOSPHATASE 2A ACTIVATOR 1"/>
    <property type="match status" value="1"/>
</dbReference>
<evidence type="ECO:0000256" key="3">
    <source>
        <dbReference type="ARBA" id="ARBA00004496"/>
    </source>
</evidence>
<dbReference type="RefSeq" id="XP_018982526.1">
    <property type="nucleotide sequence ID" value="XM_019132053.1"/>
</dbReference>
<evidence type="ECO:0000256" key="5">
    <source>
        <dbReference type="ARBA" id="ARBA00022490"/>
    </source>
</evidence>
<dbReference type="GO" id="GO:0006281">
    <property type="term" value="P:DNA repair"/>
    <property type="evidence" value="ECO:0007669"/>
    <property type="project" value="EnsemblFungi"/>
</dbReference>
<dbReference type="GO" id="GO:0006914">
    <property type="term" value="P:autophagy"/>
    <property type="evidence" value="ECO:0007669"/>
    <property type="project" value="EnsemblFungi"/>
</dbReference>
<dbReference type="PANTHER" id="PTHR10012">
    <property type="entry name" value="SERINE/THREONINE-PROTEIN PHOSPHATASE 2A REGULATORY SUBUNIT B"/>
    <property type="match status" value="1"/>
</dbReference>
<dbReference type="GO" id="GO:0000159">
    <property type="term" value="C:protein phosphatase type 2A complex"/>
    <property type="evidence" value="ECO:0007669"/>
    <property type="project" value="EnsemblFungi"/>
</dbReference>
<keyword evidence="6 9" id="KW-0697">Rotamase</keyword>
<dbReference type="AlphaFoldDB" id="A0A1E3QHW9"/>
<dbReference type="GO" id="GO:0006357">
    <property type="term" value="P:regulation of transcription by RNA polymerase II"/>
    <property type="evidence" value="ECO:0007669"/>
    <property type="project" value="EnsemblFungi"/>
</dbReference>
<keyword evidence="5 9" id="KW-0963">Cytoplasm</keyword>
<evidence type="ECO:0000256" key="6">
    <source>
        <dbReference type="ARBA" id="ARBA00023110"/>
    </source>
</evidence>
<evidence type="ECO:0000313" key="11">
    <source>
        <dbReference type="EMBL" id="ODQ77198.1"/>
    </source>
</evidence>
<reference evidence="12" key="1">
    <citation type="submission" date="2016-05" db="EMBL/GenBank/DDBJ databases">
        <title>Comparative genomics of biotechnologically important yeasts.</title>
        <authorList>
            <consortium name="DOE Joint Genome Institute"/>
            <person name="Riley R."/>
            <person name="Haridas S."/>
            <person name="Wolfe K.H."/>
            <person name="Lopes M.R."/>
            <person name="Hittinger C.T."/>
            <person name="Goker M."/>
            <person name="Salamov A."/>
            <person name="Wisecaver J."/>
            <person name="Long T.M."/>
            <person name="Aerts A.L."/>
            <person name="Barry K."/>
            <person name="Choi C."/>
            <person name="Clum A."/>
            <person name="Coughlan A.Y."/>
            <person name="Deshpande S."/>
            <person name="Douglass A.P."/>
            <person name="Hanson S.J."/>
            <person name="Klenk H.-P."/>
            <person name="Labutti K."/>
            <person name="Lapidus A."/>
            <person name="Lindquist E."/>
            <person name="Lipzen A."/>
            <person name="Meier-Kolthoff J.P."/>
            <person name="Ohm R.A."/>
            <person name="Otillar R.P."/>
            <person name="Pangilinan J."/>
            <person name="Peng Y."/>
            <person name="Rokas A."/>
            <person name="Rosa C.A."/>
            <person name="Scheuner C."/>
            <person name="Sibirny A.A."/>
            <person name="Slot J.C."/>
            <person name="Stielow J.B."/>
            <person name="Sun H."/>
            <person name="Kurtzman C.P."/>
            <person name="Blackwell M."/>
            <person name="Grigoriev I.V."/>
            <person name="Jeffries T.W."/>
        </authorList>
    </citation>
    <scope>NUCLEOTIDE SEQUENCE [LARGE SCALE GENOMIC DNA]</scope>
    <source>
        <strain evidence="12">NRRL Y-12698</strain>
    </source>
</reference>
<organism evidence="11 12">
    <name type="scientific">Babjeviella inositovora NRRL Y-12698</name>
    <dbReference type="NCBI Taxonomy" id="984486"/>
    <lineage>
        <taxon>Eukaryota</taxon>
        <taxon>Fungi</taxon>
        <taxon>Dikarya</taxon>
        <taxon>Ascomycota</taxon>
        <taxon>Saccharomycotina</taxon>
        <taxon>Pichiomycetes</taxon>
        <taxon>Serinales incertae sedis</taxon>
        <taxon>Babjeviella</taxon>
    </lineage>
</organism>
<dbReference type="InterPro" id="IPR004327">
    <property type="entry name" value="Phstyr_phstse_ac"/>
</dbReference>
<comment type="catalytic activity">
    <reaction evidence="1 9">
        <text>[protein]-peptidylproline (omega=180) = [protein]-peptidylproline (omega=0)</text>
        <dbReference type="Rhea" id="RHEA:16237"/>
        <dbReference type="Rhea" id="RHEA-COMP:10747"/>
        <dbReference type="Rhea" id="RHEA-COMP:10748"/>
        <dbReference type="ChEBI" id="CHEBI:83833"/>
        <dbReference type="ChEBI" id="CHEBI:83834"/>
        <dbReference type="EC" id="5.2.1.8"/>
    </reaction>
</comment>
<evidence type="ECO:0000256" key="4">
    <source>
        <dbReference type="ARBA" id="ARBA00011019"/>
    </source>
</evidence>
<comment type="function">
    <text evidence="9">PPIases accelerate the folding of proteins. It catalyzes the cis-trans isomerization of proline imidic peptide bonds in oligopeptides.</text>
</comment>
<dbReference type="GO" id="GO:0005634">
    <property type="term" value="C:nucleus"/>
    <property type="evidence" value="ECO:0007669"/>
    <property type="project" value="UniProtKB-SubCell"/>
</dbReference>
<dbReference type="GO" id="GO:0008160">
    <property type="term" value="F:protein tyrosine phosphatase activator activity"/>
    <property type="evidence" value="ECO:0007669"/>
    <property type="project" value="TreeGrafter"/>
</dbReference>
<evidence type="ECO:0000256" key="9">
    <source>
        <dbReference type="RuleBase" id="RU361210"/>
    </source>
</evidence>
<comment type="similarity">
    <text evidence="4 9">Belongs to the PTPA-type PPIase family.</text>
</comment>
<sequence>MNASPLPVKQIHTQHDLANFQKSLSHNVIKTHLIQIVQLVQGIPSPPGSLDPKVVRMTVAQNTNARVLNLPPPSKTVESLLPMPYQAGSQAIIGILQSLRNWVREIPPVQVKSRFGNPSCKIWHAKLNAEISEMLCQHLRLLYTSSARLPTFEQLMVELVYYFVNSFGSSVRLDYGTGHELSFLSFLVGLFKYDIIHFVPLTASQALNDHHLMADELLAMFGAYYDLARDLIVAYTLEPAGSHGVWGLDDHFHLIYILGASQLLTETSPLLLRPSQFLKPATLESHYVELNLFVNAISFIKRVKTGPFNEHSPLLYNLTSVISWSKILKGLLRMYDVDVLGKFPVVQHFYFGTYLFPWCDMLGRPFKETSELEETVTDGVNTPPTFPSTRVAGVTTIPSTRAPGSGVPVTKVPWSGKTPTSHPGVFPGTRRGPVPAANLYRGNGF</sequence>
<dbReference type="EC" id="5.2.1.8" evidence="9"/>
<dbReference type="GO" id="GO:0000785">
    <property type="term" value="C:chromatin"/>
    <property type="evidence" value="ECO:0007669"/>
    <property type="project" value="EnsemblFungi"/>
</dbReference>
<dbReference type="GO" id="GO:0007052">
    <property type="term" value="P:mitotic spindle organization"/>
    <property type="evidence" value="ECO:0007669"/>
    <property type="project" value="EnsemblFungi"/>
</dbReference>
<evidence type="ECO:0000256" key="1">
    <source>
        <dbReference type="ARBA" id="ARBA00000971"/>
    </source>
</evidence>
<keyword evidence="7 9" id="KW-0413">Isomerase</keyword>
<dbReference type="Proteomes" id="UP000094336">
    <property type="component" value="Unassembled WGS sequence"/>
</dbReference>
<dbReference type="CDD" id="cd04087">
    <property type="entry name" value="PTPA"/>
    <property type="match status" value="1"/>
</dbReference>
<dbReference type="SUPFAM" id="SSF140984">
    <property type="entry name" value="PTPA-like"/>
    <property type="match status" value="1"/>
</dbReference>
<dbReference type="EMBL" id="KV454442">
    <property type="protein sequence ID" value="ODQ77198.1"/>
    <property type="molecule type" value="Genomic_DNA"/>
</dbReference>
<dbReference type="PIRSF" id="PIRSF016325">
    <property type="entry name" value="Phstyr_phstse_ac"/>
    <property type="match status" value="1"/>
</dbReference>
<evidence type="ECO:0000313" key="12">
    <source>
        <dbReference type="Proteomes" id="UP000094336"/>
    </source>
</evidence>
<accession>A0A1E3QHW9</accession>
<dbReference type="GO" id="GO:0003755">
    <property type="term" value="F:peptidyl-prolyl cis-trans isomerase activity"/>
    <property type="evidence" value="ECO:0007669"/>
    <property type="project" value="UniProtKB-KW"/>
</dbReference>
<keyword evidence="12" id="KW-1185">Reference proteome</keyword>
<dbReference type="Pfam" id="PF03095">
    <property type="entry name" value="PTPA"/>
    <property type="match status" value="1"/>
</dbReference>
<dbReference type="OrthoDB" id="16120at2759"/>
<dbReference type="Gene3D" id="1.20.120.1150">
    <property type="match status" value="1"/>
</dbReference>
<comment type="subcellular location">
    <subcellularLocation>
        <location evidence="3 9">Cytoplasm</location>
    </subcellularLocation>
    <subcellularLocation>
        <location evidence="2">Nucleus</location>
    </subcellularLocation>
</comment>
<evidence type="ECO:0000256" key="10">
    <source>
        <dbReference type="SAM" id="MobiDB-lite"/>
    </source>
</evidence>
<dbReference type="GO" id="GO:0000082">
    <property type="term" value="P:G1/S transition of mitotic cell cycle"/>
    <property type="evidence" value="ECO:0007669"/>
    <property type="project" value="EnsemblFungi"/>
</dbReference>
<evidence type="ECO:0000256" key="7">
    <source>
        <dbReference type="ARBA" id="ARBA00023235"/>
    </source>
</evidence>
<dbReference type="GO" id="GO:0005737">
    <property type="term" value="C:cytoplasm"/>
    <property type="evidence" value="ECO:0007669"/>
    <property type="project" value="UniProtKB-SubCell"/>
</dbReference>
<protein>
    <recommendedName>
        <fullName evidence="9">Serine/threonine-protein phosphatase 2A activator</fullName>
        <ecNumber evidence="9">5.2.1.8</ecNumber>
    </recommendedName>
    <alternativeName>
        <fullName evidence="9">Phosphotyrosyl phosphatase activator</fullName>
    </alternativeName>
</protein>
<dbReference type="STRING" id="984486.A0A1E3QHW9"/>
<dbReference type="InterPro" id="IPR037218">
    <property type="entry name" value="PTPA_sf"/>
</dbReference>
<proteinExistence type="inferred from homology"/>
<gene>
    <name evidence="11" type="ORF">BABINDRAFT_42025</name>
</gene>
<dbReference type="GeneID" id="30149906"/>
<evidence type="ECO:0000256" key="8">
    <source>
        <dbReference type="ARBA" id="ARBA00023242"/>
    </source>
</evidence>
<feature type="region of interest" description="Disordered" evidence="10">
    <location>
        <begin position="400"/>
        <end position="433"/>
    </location>
</feature>
<dbReference type="InterPro" id="IPR043170">
    <property type="entry name" value="PTPA_C_lid"/>
</dbReference>
<keyword evidence="8" id="KW-0539">Nucleus</keyword>
<evidence type="ECO:0000256" key="2">
    <source>
        <dbReference type="ARBA" id="ARBA00004123"/>
    </source>
</evidence>